<evidence type="ECO:0000259" key="11">
    <source>
        <dbReference type="Pfam" id="PF00593"/>
    </source>
</evidence>
<dbReference type="Proteomes" id="UP000030136">
    <property type="component" value="Unassembled WGS sequence"/>
</dbReference>
<evidence type="ECO:0000259" key="12">
    <source>
        <dbReference type="Pfam" id="PF07715"/>
    </source>
</evidence>
<evidence type="ECO:0000256" key="8">
    <source>
        <dbReference type="PROSITE-ProRule" id="PRU01360"/>
    </source>
</evidence>
<dbReference type="SUPFAM" id="SSF56935">
    <property type="entry name" value="Porins"/>
    <property type="match status" value="1"/>
</dbReference>
<evidence type="ECO:0000256" key="9">
    <source>
        <dbReference type="RuleBase" id="RU003357"/>
    </source>
</evidence>
<evidence type="ECO:0000256" key="1">
    <source>
        <dbReference type="ARBA" id="ARBA00004571"/>
    </source>
</evidence>
<keyword evidence="7 8" id="KW-0998">Cell outer membrane</keyword>
<dbReference type="InterPro" id="IPR036942">
    <property type="entry name" value="Beta-barrel_TonB_sf"/>
</dbReference>
<dbReference type="GO" id="GO:0009279">
    <property type="term" value="C:cell outer membrane"/>
    <property type="evidence" value="ECO:0007669"/>
    <property type="project" value="UniProtKB-SubCell"/>
</dbReference>
<feature type="domain" description="TonB-dependent receptor plug" evidence="12">
    <location>
        <begin position="147"/>
        <end position="250"/>
    </location>
</feature>
<protein>
    <submittedName>
        <fullName evidence="13">TonB-dependent receptor</fullName>
    </submittedName>
</protein>
<keyword evidence="10" id="KW-0732">Signal</keyword>
<dbReference type="Pfam" id="PF00593">
    <property type="entry name" value="TonB_dep_Rec_b-barrel"/>
    <property type="match status" value="1"/>
</dbReference>
<dbReference type="Pfam" id="PF07715">
    <property type="entry name" value="Plug"/>
    <property type="match status" value="1"/>
</dbReference>
<evidence type="ECO:0000256" key="2">
    <source>
        <dbReference type="ARBA" id="ARBA00022448"/>
    </source>
</evidence>
<keyword evidence="13" id="KW-0675">Receptor</keyword>
<dbReference type="InterPro" id="IPR008969">
    <property type="entry name" value="CarboxyPept-like_regulatory"/>
</dbReference>
<comment type="similarity">
    <text evidence="8 9">Belongs to the TonB-dependent receptor family.</text>
</comment>
<feature type="chain" id="PRO_5044319004" evidence="10">
    <location>
        <begin position="28"/>
        <end position="860"/>
    </location>
</feature>
<dbReference type="InterPro" id="IPR037066">
    <property type="entry name" value="Plug_dom_sf"/>
</dbReference>
<evidence type="ECO:0000256" key="5">
    <source>
        <dbReference type="ARBA" id="ARBA00023077"/>
    </source>
</evidence>
<evidence type="ECO:0000313" key="14">
    <source>
        <dbReference type="Proteomes" id="UP000030136"/>
    </source>
</evidence>
<dbReference type="PROSITE" id="PS52016">
    <property type="entry name" value="TONB_DEPENDENT_REC_3"/>
    <property type="match status" value="1"/>
</dbReference>
<evidence type="ECO:0000256" key="4">
    <source>
        <dbReference type="ARBA" id="ARBA00022692"/>
    </source>
</evidence>
<evidence type="ECO:0000256" key="7">
    <source>
        <dbReference type="ARBA" id="ARBA00023237"/>
    </source>
</evidence>
<name>A0AB34PGQ3_9PORP</name>
<comment type="subcellular location">
    <subcellularLocation>
        <location evidence="1 8">Cell outer membrane</location>
        <topology evidence="1 8">Multi-pass membrane protein</topology>
    </subcellularLocation>
</comment>
<dbReference type="GO" id="GO:0044718">
    <property type="term" value="P:siderophore transmembrane transport"/>
    <property type="evidence" value="ECO:0007669"/>
    <property type="project" value="TreeGrafter"/>
</dbReference>
<accession>A0AB34PGQ3</accession>
<comment type="caution">
    <text evidence="13">The sequence shown here is derived from an EMBL/GenBank/DDBJ whole genome shotgun (WGS) entry which is preliminary data.</text>
</comment>
<keyword evidence="2 8" id="KW-0813">Transport</keyword>
<evidence type="ECO:0000313" key="13">
    <source>
        <dbReference type="EMBL" id="KGN94957.1"/>
    </source>
</evidence>
<gene>
    <name evidence="13" type="ORF">HQ38_05420</name>
</gene>
<feature type="domain" description="TonB-dependent receptor-like beta-barrel" evidence="11">
    <location>
        <begin position="348"/>
        <end position="824"/>
    </location>
</feature>
<dbReference type="Gene3D" id="2.170.130.10">
    <property type="entry name" value="TonB-dependent receptor, plug domain"/>
    <property type="match status" value="1"/>
</dbReference>
<dbReference type="GO" id="GO:0015344">
    <property type="term" value="F:siderophore uptake transmembrane transporter activity"/>
    <property type="evidence" value="ECO:0007669"/>
    <property type="project" value="TreeGrafter"/>
</dbReference>
<reference evidence="13 14" key="1">
    <citation type="submission" date="2014-08" db="EMBL/GenBank/DDBJ databases">
        <title>Porphyromonas crevioricanis strain:COT-253_OH1447 Genome sequencing.</title>
        <authorList>
            <person name="Wallis C."/>
            <person name="Deusch O."/>
            <person name="O'Flynn C."/>
            <person name="Davis I."/>
            <person name="Jospin G."/>
            <person name="Darling A.E."/>
            <person name="Coil D.A."/>
            <person name="Alexiev A."/>
            <person name="Horsfall A."/>
            <person name="Kirkwood N."/>
            <person name="Harris S."/>
            <person name="Eisen J.A."/>
        </authorList>
    </citation>
    <scope>NUCLEOTIDE SEQUENCE [LARGE SCALE GENOMIC DNA]</scope>
    <source>
        <strain evidence="14">COT-253 OH1447</strain>
    </source>
</reference>
<dbReference type="EMBL" id="JQJC01000014">
    <property type="protein sequence ID" value="KGN94957.1"/>
    <property type="molecule type" value="Genomic_DNA"/>
</dbReference>
<organism evidence="13 14">
    <name type="scientific">Porphyromonas crevioricanis</name>
    <dbReference type="NCBI Taxonomy" id="393921"/>
    <lineage>
        <taxon>Bacteria</taxon>
        <taxon>Pseudomonadati</taxon>
        <taxon>Bacteroidota</taxon>
        <taxon>Bacteroidia</taxon>
        <taxon>Bacteroidales</taxon>
        <taxon>Porphyromonadaceae</taxon>
        <taxon>Porphyromonas</taxon>
    </lineage>
</organism>
<dbReference type="Gene3D" id="2.60.40.1120">
    <property type="entry name" value="Carboxypeptidase-like, regulatory domain"/>
    <property type="match status" value="1"/>
</dbReference>
<sequence length="860" mass="95095">MNKLPSYLFGVLFLGSVSLFTTTLVQATEPAVGMFTDTAPTKPVKVSVTGTVLDKKTHQPLPYVQVVVDGTTLGTTSDAAGNFSIKDIPLGSFRLIARQVGYASSTYQISSQEGSSQHIDIYMQEEAIELDGVVVTSSRSQTLRRVAPSLVTVLSPEMFSKTSSSTLSQGLRFQPGLRIEDNCQNCGFNQVRINGLEGAYSQILIDGRPIFSALAGVYGLEQIPANMIERVEVVRGGGSALYGSGAVGGVINIITREPARNSGEVSHQSILLTGKNKSSVQNVTSFNASVVTEDRRAALMVFGQHNYRPGHDYDGDDFTELPNLRNRSLGLRSYLKTGLYGKLSLEYHSMQEYRRGGDRLDMPPFQARIAEYLQHYINGGGLRFDQGFAEGRTQLSLYASAQHIQRRSYYGGGDTTDALIDLIIDPSSDDEGRKSAANDAKTALNSYGTTQDLTAQSGAMLVHQFGESDWYLTSGLENSINQLDDKSVYRPEPIDQKSIVWGQYDQVEFRTDKFSALAGGRFDLTYLYEKGKRKIDPLFIFSPRANLRYNPISDMAMRLSYSEGFRAPQFFDEEMHVELLGGQPISRVLSKDLKEERSRSISGSIDYYGHFGSWQYNVMIEGFATFISNKFEAGPTDTDANIVEVRNQTEGVSKVFGANLEARLAYSRLFDLQLGLTLQRSRYGMDHVVFEADSETGQQEVKTRNFDKTPNIYGYMVATLRPSHHSFVNLSATYTGPMDVKREAYEGVTAKEGKAIIDNKPVGDVAPDGSFDFIHEGQRYRGLAQGFGKLQRAKAFFDLDIQAGYVFDLTSSTEMELSIGVQNILNSYQEDSDMGPGRASTYVYGPMQPRRATLGLKLSF</sequence>
<evidence type="ECO:0000256" key="10">
    <source>
        <dbReference type="SAM" id="SignalP"/>
    </source>
</evidence>
<keyword evidence="5 9" id="KW-0798">TonB box</keyword>
<dbReference type="PANTHER" id="PTHR30069">
    <property type="entry name" value="TONB-DEPENDENT OUTER MEMBRANE RECEPTOR"/>
    <property type="match status" value="1"/>
</dbReference>
<proteinExistence type="inferred from homology"/>
<dbReference type="RefSeq" id="WP_036889921.1">
    <property type="nucleotide sequence ID" value="NZ_JQJC01000014.1"/>
</dbReference>
<dbReference type="InterPro" id="IPR012910">
    <property type="entry name" value="Plug_dom"/>
</dbReference>
<keyword evidence="3 8" id="KW-1134">Transmembrane beta strand</keyword>
<keyword evidence="6 8" id="KW-0472">Membrane</keyword>
<dbReference type="Pfam" id="PF13715">
    <property type="entry name" value="CarbopepD_reg_2"/>
    <property type="match status" value="1"/>
</dbReference>
<evidence type="ECO:0000256" key="3">
    <source>
        <dbReference type="ARBA" id="ARBA00022452"/>
    </source>
</evidence>
<feature type="signal peptide" evidence="10">
    <location>
        <begin position="1"/>
        <end position="27"/>
    </location>
</feature>
<evidence type="ECO:0000256" key="6">
    <source>
        <dbReference type="ARBA" id="ARBA00023136"/>
    </source>
</evidence>
<keyword evidence="4 8" id="KW-0812">Transmembrane</keyword>
<dbReference type="InterPro" id="IPR039426">
    <property type="entry name" value="TonB-dep_rcpt-like"/>
</dbReference>
<dbReference type="AlphaFoldDB" id="A0AB34PGQ3"/>
<dbReference type="PANTHER" id="PTHR30069:SF57">
    <property type="entry name" value="TONB-DEPENDENT RECEPTOR"/>
    <property type="match status" value="1"/>
</dbReference>
<dbReference type="Gene3D" id="2.40.170.20">
    <property type="entry name" value="TonB-dependent receptor, beta-barrel domain"/>
    <property type="match status" value="1"/>
</dbReference>
<dbReference type="SUPFAM" id="SSF49464">
    <property type="entry name" value="Carboxypeptidase regulatory domain-like"/>
    <property type="match status" value="1"/>
</dbReference>
<dbReference type="InterPro" id="IPR000531">
    <property type="entry name" value="Beta-barrel_TonB"/>
</dbReference>